<gene>
    <name evidence="1" type="ORF">EZS28_038591</name>
</gene>
<comment type="caution">
    <text evidence="1">The sequence shown here is derived from an EMBL/GenBank/DDBJ whole genome shotgun (WGS) entry which is preliminary data.</text>
</comment>
<evidence type="ECO:0000313" key="1">
    <source>
        <dbReference type="EMBL" id="KAA6365881.1"/>
    </source>
</evidence>
<dbReference type="EMBL" id="SNRW01019970">
    <property type="protein sequence ID" value="KAA6365881.1"/>
    <property type="molecule type" value="Genomic_DNA"/>
</dbReference>
<sequence>YIRMVALCKLAAELYNRHLYFSPEEKYMLIRVMGLGLYLIDGAIKTMYDRAKDAVANGQVPDTNQYKNERVLATFHKRGLNLDLIKTILYENQNVPLIFQCFVNFLKLVNQCKDFSWDDAEDKSRDKKEKMNISETASIYGEYQSLGIGIDQNGQTQRLRPKVEFAITADNKMILSAFEEAIGILSEMKQFDMEFLGTKFEFPINKDALLA</sequence>
<dbReference type="AlphaFoldDB" id="A0A5J4U7N0"/>
<evidence type="ECO:0000313" key="2">
    <source>
        <dbReference type="Proteomes" id="UP000324800"/>
    </source>
</evidence>
<organism evidence="1 2">
    <name type="scientific">Streblomastix strix</name>
    <dbReference type="NCBI Taxonomy" id="222440"/>
    <lineage>
        <taxon>Eukaryota</taxon>
        <taxon>Metamonada</taxon>
        <taxon>Preaxostyla</taxon>
        <taxon>Oxymonadida</taxon>
        <taxon>Streblomastigidae</taxon>
        <taxon>Streblomastix</taxon>
    </lineage>
</organism>
<proteinExistence type="predicted"/>
<dbReference type="Proteomes" id="UP000324800">
    <property type="component" value="Unassembled WGS sequence"/>
</dbReference>
<dbReference type="OrthoDB" id="10265867at2759"/>
<name>A0A5J4U7N0_9EUKA</name>
<reference evidence="1 2" key="1">
    <citation type="submission" date="2019-03" db="EMBL/GenBank/DDBJ databases">
        <title>Single cell metagenomics reveals metabolic interactions within the superorganism composed of flagellate Streblomastix strix and complex community of Bacteroidetes bacteria on its surface.</title>
        <authorList>
            <person name="Treitli S.C."/>
            <person name="Kolisko M."/>
            <person name="Husnik F."/>
            <person name="Keeling P."/>
            <person name="Hampl V."/>
        </authorList>
    </citation>
    <scope>NUCLEOTIDE SEQUENCE [LARGE SCALE GENOMIC DNA]</scope>
    <source>
        <strain evidence="1">ST1C</strain>
    </source>
</reference>
<feature type="non-terminal residue" evidence="1">
    <location>
        <position position="1"/>
    </location>
</feature>
<protein>
    <submittedName>
        <fullName evidence="1">Uncharacterized protein</fullName>
    </submittedName>
</protein>
<accession>A0A5J4U7N0</accession>